<dbReference type="PANTHER" id="PTHR22901">
    <property type="entry name" value="SIALATE O-ACETYLESTERASE"/>
    <property type="match status" value="1"/>
</dbReference>
<dbReference type="GO" id="GO:0001681">
    <property type="term" value="F:sialate O-acetylesterase activity"/>
    <property type="evidence" value="ECO:0007669"/>
    <property type="project" value="InterPro"/>
</dbReference>
<dbReference type="AlphaFoldDB" id="A0A518IAF8"/>
<sequence>MLTSQHEFLTRIEKIMKLKNVSLLAVTCFVLFCVTTRIQADVRLPHIFGDHMVLQREMPIPVWGWADPGEKVSVELGGDRVSTVADEAGKWMVKLPAQKVGDPVSLTVKGKNTVTLTDVLLGEVWLCSGQSNMEWTVARSNNFEKEQAAAKYPKIRHIKIPKRPSGFPQDDVTAEWAACSPETVGNFTAAGYFFGRKLHKDLDVPVGLINSSWGGTRIEPWTPPCGFEQEPALEAIFKQVELTNPANAAYKKTLSSYLDSLEAWAAKAKAGLNAETPLTPPPAYPTAIQPLTSHGSPTTLYNGMIHPLVPYAMRGAIWYQGESNHREGMLYYDKMKALIGGWRDVWNQGEFPFLYVQIAPYQYGSESPSILPVFWEAQNKSLEIPNTGQVVIHDIGNLKDIHPKNKQDVGARLALIALAKTYGKEDLVYSGPVFKSLKKEGAKLRVTFDHVGSGLVSRDGKPLNWFEIIGEETDFVPATAVIEGNSVVLSSPKVKQAAAMRFGWHKLAEPNLANKEGLPATPFRAGKVPDRDWMSLKVEESKDYKLIYDLDLKNLGKEVNYSVDLSKGVLSPFDRIAYFLELQKIGEETQFVYVSMDAFTDDLTKIGVPTFGSKAVFQTKVGNLNVVSNVAGIATGTGLIGGNIEFWSSNYGPANSKNIPNASATLWDFGDEPGPPADGYGCMQVHNYEAKQTLFAINQWKSGPGADLGIGNSTGRTRDWTFSSNALQYEVKRLRVLVRAK</sequence>
<evidence type="ECO:0000259" key="2">
    <source>
        <dbReference type="Pfam" id="PF03629"/>
    </source>
</evidence>
<dbReference type="EMBL" id="CP037452">
    <property type="protein sequence ID" value="QDV50065.1"/>
    <property type="molecule type" value="Genomic_DNA"/>
</dbReference>
<feature type="domain" description="Sialate O-acetylesterase" evidence="2">
    <location>
        <begin position="298"/>
        <end position="414"/>
    </location>
</feature>
<dbReference type="InterPro" id="IPR013783">
    <property type="entry name" value="Ig-like_fold"/>
</dbReference>
<protein>
    <recommendedName>
        <fullName evidence="2">Sialate O-acetylesterase domain-containing protein</fullName>
    </recommendedName>
</protein>
<evidence type="ECO:0000313" key="4">
    <source>
        <dbReference type="Proteomes" id="UP000318313"/>
    </source>
</evidence>
<dbReference type="InterPro" id="IPR039329">
    <property type="entry name" value="SIAE"/>
</dbReference>
<dbReference type="Proteomes" id="UP000318313">
    <property type="component" value="Chromosome"/>
</dbReference>
<evidence type="ECO:0000313" key="3">
    <source>
        <dbReference type="EMBL" id="QDV50065.1"/>
    </source>
</evidence>
<dbReference type="Gene3D" id="2.60.40.10">
    <property type="entry name" value="Immunoglobulins"/>
    <property type="match status" value="1"/>
</dbReference>
<reference evidence="3 4" key="1">
    <citation type="submission" date="2019-03" db="EMBL/GenBank/DDBJ databases">
        <title>Deep-cultivation of Planctomycetes and their phenomic and genomic characterization uncovers novel biology.</title>
        <authorList>
            <person name="Wiegand S."/>
            <person name="Jogler M."/>
            <person name="Boedeker C."/>
            <person name="Pinto D."/>
            <person name="Vollmers J."/>
            <person name="Rivas-Marin E."/>
            <person name="Kohn T."/>
            <person name="Peeters S.H."/>
            <person name="Heuer A."/>
            <person name="Rast P."/>
            <person name="Oberbeckmann S."/>
            <person name="Bunk B."/>
            <person name="Jeske O."/>
            <person name="Meyerdierks A."/>
            <person name="Storesund J.E."/>
            <person name="Kallscheuer N."/>
            <person name="Luecker S."/>
            <person name="Lage O.M."/>
            <person name="Pohl T."/>
            <person name="Merkel B.J."/>
            <person name="Hornburger P."/>
            <person name="Mueller R.-W."/>
            <person name="Bruemmer F."/>
            <person name="Labrenz M."/>
            <person name="Spormann A.M."/>
            <person name="Op den Camp H."/>
            <person name="Overmann J."/>
            <person name="Amann R."/>
            <person name="Jetten M.S.M."/>
            <person name="Mascher T."/>
            <person name="Medema M.H."/>
            <person name="Devos D.P."/>
            <person name="Kaster A.-K."/>
            <person name="Ovreas L."/>
            <person name="Rohde M."/>
            <person name="Galperin M.Y."/>
            <person name="Jogler C."/>
        </authorList>
    </citation>
    <scope>NUCLEOTIDE SEQUENCE [LARGE SCALE GENOMIC DNA]</scope>
    <source>
        <strain evidence="3 4">Enr17</strain>
    </source>
</reference>
<dbReference type="InterPro" id="IPR036514">
    <property type="entry name" value="SGNH_hydro_sf"/>
</dbReference>
<evidence type="ECO:0000256" key="1">
    <source>
        <dbReference type="ARBA" id="ARBA00022801"/>
    </source>
</evidence>
<name>A0A518IAF8_9PLAN</name>
<feature type="domain" description="Sialate O-acetylesterase" evidence="2">
    <location>
        <begin position="123"/>
        <end position="224"/>
    </location>
</feature>
<dbReference type="GO" id="GO:0005975">
    <property type="term" value="P:carbohydrate metabolic process"/>
    <property type="evidence" value="ECO:0007669"/>
    <property type="project" value="TreeGrafter"/>
</dbReference>
<dbReference type="KEGG" id="gfm:Enr17x_21010"/>
<dbReference type="SUPFAM" id="SSF52266">
    <property type="entry name" value="SGNH hydrolase"/>
    <property type="match status" value="1"/>
</dbReference>
<organism evidence="3 4">
    <name type="scientific">Gimesia fumaroli</name>
    <dbReference type="NCBI Taxonomy" id="2527976"/>
    <lineage>
        <taxon>Bacteria</taxon>
        <taxon>Pseudomonadati</taxon>
        <taxon>Planctomycetota</taxon>
        <taxon>Planctomycetia</taxon>
        <taxon>Planctomycetales</taxon>
        <taxon>Planctomycetaceae</taxon>
        <taxon>Gimesia</taxon>
    </lineage>
</organism>
<accession>A0A518IAF8</accession>
<gene>
    <name evidence="3" type="ORF">Enr17x_21010</name>
</gene>
<dbReference type="Gene3D" id="3.40.50.1110">
    <property type="entry name" value="SGNH hydrolase"/>
    <property type="match status" value="1"/>
</dbReference>
<dbReference type="InterPro" id="IPR005181">
    <property type="entry name" value="SASA"/>
</dbReference>
<proteinExistence type="predicted"/>
<dbReference type="PANTHER" id="PTHR22901:SF0">
    <property type="entry name" value="SIALATE O-ACETYLESTERASE"/>
    <property type="match status" value="1"/>
</dbReference>
<keyword evidence="4" id="KW-1185">Reference proteome</keyword>
<dbReference type="Pfam" id="PF03629">
    <property type="entry name" value="SASA"/>
    <property type="match status" value="2"/>
</dbReference>
<keyword evidence="1" id="KW-0378">Hydrolase</keyword>